<evidence type="ECO:0000256" key="1">
    <source>
        <dbReference type="SAM" id="Phobius"/>
    </source>
</evidence>
<keyword evidence="1" id="KW-0472">Membrane</keyword>
<reference evidence="2" key="1">
    <citation type="journal article" date="2023" name="Mol. Phylogenet. Evol.">
        <title>Genome-scale phylogeny and comparative genomics of the fungal order Sordariales.</title>
        <authorList>
            <person name="Hensen N."/>
            <person name="Bonometti L."/>
            <person name="Westerberg I."/>
            <person name="Brannstrom I.O."/>
            <person name="Guillou S."/>
            <person name="Cros-Aarteil S."/>
            <person name="Calhoun S."/>
            <person name="Haridas S."/>
            <person name="Kuo A."/>
            <person name="Mondo S."/>
            <person name="Pangilinan J."/>
            <person name="Riley R."/>
            <person name="LaButti K."/>
            <person name="Andreopoulos B."/>
            <person name="Lipzen A."/>
            <person name="Chen C."/>
            <person name="Yan M."/>
            <person name="Daum C."/>
            <person name="Ng V."/>
            <person name="Clum A."/>
            <person name="Steindorff A."/>
            <person name="Ohm R.A."/>
            <person name="Martin F."/>
            <person name="Silar P."/>
            <person name="Natvig D.O."/>
            <person name="Lalanne C."/>
            <person name="Gautier V."/>
            <person name="Ament-Velasquez S.L."/>
            <person name="Kruys A."/>
            <person name="Hutchinson M.I."/>
            <person name="Powell A.J."/>
            <person name="Barry K."/>
            <person name="Miller A.N."/>
            <person name="Grigoriev I.V."/>
            <person name="Debuchy R."/>
            <person name="Gladieux P."/>
            <person name="Hiltunen Thoren M."/>
            <person name="Johannesson H."/>
        </authorList>
    </citation>
    <scope>NUCLEOTIDE SEQUENCE</scope>
    <source>
        <strain evidence="2">CBS 532.94</strain>
    </source>
</reference>
<evidence type="ECO:0008006" key="4">
    <source>
        <dbReference type="Google" id="ProtNLM"/>
    </source>
</evidence>
<name>A0AAN7C8N4_9PEZI</name>
<keyword evidence="1" id="KW-0812">Transmembrane</keyword>
<accession>A0AAN7C8N4</accession>
<feature type="transmembrane region" description="Helical" evidence="1">
    <location>
        <begin position="68"/>
        <end position="92"/>
    </location>
</feature>
<dbReference type="Proteomes" id="UP001303760">
    <property type="component" value="Unassembled WGS sequence"/>
</dbReference>
<protein>
    <recommendedName>
        <fullName evidence="4">Apple domain-containing protein</fullName>
    </recommendedName>
</protein>
<reference evidence="2" key="2">
    <citation type="submission" date="2023-05" db="EMBL/GenBank/DDBJ databases">
        <authorList>
            <consortium name="Lawrence Berkeley National Laboratory"/>
            <person name="Steindorff A."/>
            <person name="Hensen N."/>
            <person name="Bonometti L."/>
            <person name="Westerberg I."/>
            <person name="Brannstrom I.O."/>
            <person name="Guillou S."/>
            <person name="Cros-Aarteil S."/>
            <person name="Calhoun S."/>
            <person name="Haridas S."/>
            <person name="Kuo A."/>
            <person name="Mondo S."/>
            <person name="Pangilinan J."/>
            <person name="Riley R."/>
            <person name="Labutti K."/>
            <person name="Andreopoulos B."/>
            <person name="Lipzen A."/>
            <person name="Chen C."/>
            <person name="Yanf M."/>
            <person name="Daum C."/>
            <person name="Ng V."/>
            <person name="Clum A."/>
            <person name="Ohm R."/>
            <person name="Martin F."/>
            <person name="Silar P."/>
            <person name="Natvig D."/>
            <person name="Lalanne C."/>
            <person name="Gautier V."/>
            <person name="Ament-Velasquez S.L."/>
            <person name="Kruys A."/>
            <person name="Hutchinson M.I."/>
            <person name="Powell A.J."/>
            <person name="Barry K."/>
            <person name="Miller A.N."/>
            <person name="Grigoriev I.V."/>
            <person name="Debuchy R."/>
            <person name="Gladieux P."/>
            <person name="Thoren M.H."/>
            <person name="Johannesson H."/>
        </authorList>
    </citation>
    <scope>NUCLEOTIDE SEQUENCE</scope>
    <source>
        <strain evidence="2">CBS 532.94</strain>
    </source>
</reference>
<feature type="transmembrane region" description="Helical" evidence="1">
    <location>
        <begin position="104"/>
        <end position="126"/>
    </location>
</feature>
<evidence type="ECO:0000313" key="3">
    <source>
        <dbReference type="Proteomes" id="UP001303760"/>
    </source>
</evidence>
<comment type="caution">
    <text evidence="2">The sequence shown here is derived from an EMBL/GenBank/DDBJ whole genome shotgun (WGS) entry which is preliminary data.</text>
</comment>
<keyword evidence="3" id="KW-1185">Reference proteome</keyword>
<gene>
    <name evidence="2" type="ORF">C8A03DRAFT_45253</name>
</gene>
<organism evidence="2 3">
    <name type="scientific">Achaetomium macrosporum</name>
    <dbReference type="NCBI Taxonomy" id="79813"/>
    <lineage>
        <taxon>Eukaryota</taxon>
        <taxon>Fungi</taxon>
        <taxon>Dikarya</taxon>
        <taxon>Ascomycota</taxon>
        <taxon>Pezizomycotina</taxon>
        <taxon>Sordariomycetes</taxon>
        <taxon>Sordariomycetidae</taxon>
        <taxon>Sordariales</taxon>
        <taxon>Chaetomiaceae</taxon>
        <taxon>Achaetomium</taxon>
    </lineage>
</organism>
<evidence type="ECO:0000313" key="2">
    <source>
        <dbReference type="EMBL" id="KAK4236797.1"/>
    </source>
</evidence>
<sequence length="247" mass="25561">MDQQQPVQQPSQYYPIQEVPREKVEQLQYQQAAFDPYYVQPPLADAAANANGPPAGSGPTVVSVTRGVALGVLSAIVLLLLLVIGLSAGLGVSQRDLHQVQGDLAVVQAALSSAVAVGVATTASLLPTSTSSAGATQTSAVASDVQCPGVNGTVYTASTDGKRFRRMCGIDYGGNGESVDIGSVKTLNLDACIDACATRSNCTGAGWGAIEGDKGPMHSCWMKTDLTKPHKATSDWAFAILLPAQEK</sequence>
<dbReference type="EMBL" id="MU860171">
    <property type="protein sequence ID" value="KAK4236797.1"/>
    <property type="molecule type" value="Genomic_DNA"/>
</dbReference>
<keyword evidence="1" id="KW-1133">Transmembrane helix</keyword>
<dbReference type="AlphaFoldDB" id="A0AAN7C8N4"/>
<proteinExistence type="predicted"/>